<dbReference type="EMBL" id="JAZHXI010000002">
    <property type="protein sequence ID" value="KAL2074383.1"/>
    <property type="molecule type" value="Genomic_DNA"/>
</dbReference>
<reference evidence="2 3" key="1">
    <citation type="journal article" date="2024" name="Commun. Biol.">
        <title>Comparative genomic analysis of thermophilic fungi reveals convergent evolutionary adaptations and gene losses.</title>
        <authorList>
            <person name="Steindorff A.S."/>
            <person name="Aguilar-Pontes M.V."/>
            <person name="Robinson A.J."/>
            <person name="Andreopoulos B."/>
            <person name="LaButti K."/>
            <person name="Kuo A."/>
            <person name="Mondo S."/>
            <person name="Riley R."/>
            <person name="Otillar R."/>
            <person name="Haridas S."/>
            <person name="Lipzen A."/>
            <person name="Grimwood J."/>
            <person name="Schmutz J."/>
            <person name="Clum A."/>
            <person name="Reid I.D."/>
            <person name="Moisan M.C."/>
            <person name="Butler G."/>
            <person name="Nguyen T.T.M."/>
            <person name="Dewar K."/>
            <person name="Conant G."/>
            <person name="Drula E."/>
            <person name="Henrissat B."/>
            <person name="Hansel C."/>
            <person name="Singer S."/>
            <person name="Hutchinson M.I."/>
            <person name="de Vries R.P."/>
            <person name="Natvig D.O."/>
            <person name="Powell A.J."/>
            <person name="Tsang A."/>
            <person name="Grigoriev I.V."/>
        </authorList>
    </citation>
    <scope>NUCLEOTIDE SEQUENCE [LARGE SCALE GENOMIC DNA]</scope>
    <source>
        <strain evidence="2 3">CBS 494.80</strain>
    </source>
</reference>
<comment type="caution">
    <text evidence="2">The sequence shown here is derived from an EMBL/GenBank/DDBJ whole genome shotgun (WGS) entry which is preliminary data.</text>
</comment>
<protein>
    <submittedName>
        <fullName evidence="2">Uncharacterized protein</fullName>
    </submittedName>
</protein>
<evidence type="ECO:0000313" key="3">
    <source>
        <dbReference type="Proteomes" id="UP001595075"/>
    </source>
</evidence>
<organism evidence="2 3">
    <name type="scientific">Oculimacula yallundae</name>
    <dbReference type="NCBI Taxonomy" id="86028"/>
    <lineage>
        <taxon>Eukaryota</taxon>
        <taxon>Fungi</taxon>
        <taxon>Dikarya</taxon>
        <taxon>Ascomycota</taxon>
        <taxon>Pezizomycotina</taxon>
        <taxon>Leotiomycetes</taxon>
        <taxon>Helotiales</taxon>
        <taxon>Ploettnerulaceae</taxon>
        <taxon>Oculimacula</taxon>
    </lineage>
</organism>
<gene>
    <name evidence="2" type="ORF">VTL71DRAFT_8161</name>
</gene>
<sequence>MAPLSSLSDANGRTLKRPFTAVTITTPPSPKRTSTSSTIGFQSKKIGHRVEAISAKASDLDLGGRRTSFFPIMPSAAGPRIYRKLRFGVPSEAIQQHSTHYETVDITATNRRDPRHTDTLAPTYGEHINTSI</sequence>
<name>A0ABR4CX42_9HELO</name>
<evidence type="ECO:0000256" key="1">
    <source>
        <dbReference type="SAM" id="MobiDB-lite"/>
    </source>
</evidence>
<proteinExistence type="predicted"/>
<feature type="region of interest" description="Disordered" evidence="1">
    <location>
        <begin position="18"/>
        <end position="42"/>
    </location>
</feature>
<dbReference type="Proteomes" id="UP001595075">
    <property type="component" value="Unassembled WGS sequence"/>
</dbReference>
<feature type="compositionally biased region" description="Low complexity" evidence="1">
    <location>
        <begin position="23"/>
        <end position="38"/>
    </location>
</feature>
<keyword evidence="3" id="KW-1185">Reference proteome</keyword>
<evidence type="ECO:0000313" key="2">
    <source>
        <dbReference type="EMBL" id="KAL2074383.1"/>
    </source>
</evidence>
<accession>A0ABR4CX42</accession>
<feature type="region of interest" description="Disordered" evidence="1">
    <location>
        <begin position="112"/>
        <end position="132"/>
    </location>
</feature>